<organism evidence="1">
    <name type="scientific">Lyngbya confervoides BDU141951</name>
    <dbReference type="NCBI Taxonomy" id="1574623"/>
    <lineage>
        <taxon>Bacteria</taxon>
        <taxon>Bacillati</taxon>
        <taxon>Cyanobacteriota</taxon>
        <taxon>Cyanophyceae</taxon>
        <taxon>Oscillatoriophycideae</taxon>
        <taxon>Oscillatoriales</taxon>
        <taxon>Microcoleaceae</taxon>
        <taxon>Lyngbya</taxon>
    </lineage>
</organism>
<reference evidence="1" key="3">
    <citation type="submission" date="2020-02" db="EMBL/GenBank/DDBJ databases">
        <authorList>
            <person name="Sarangi A.N."/>
            <person name="Ghosh S."/>
            <person name="Mukherjee M."/>
            <person name="Tripathy S."/>
        </authorList>
    </citation>
    <scope>NUCLEOTIDE SEQUENCE</scope>
    <source>
        <strain evidence="1">BDU141951</strain>
    </source>
</reference>
<comment type="caution">
    <text evidence="1">The sequence shown here is derived from an EMBL/GenBank/DDBJ whole genome shotgun (WGS) entry which is preliminary data.</text>
</comment>
<sequence>MAWREVSGNWLYVPQSPRAIIHFLGGAFVAAAPNVTYKLLLEALGQRGYVIVATPFINTFDHKAIAHEVLVTFDQARYYLENRVILKRLPIYGLGHSMGCKVHLLINSLYEVERAGNMFMAFNNFSARRSIPLLDQMMAFTPVKEAMTSMEFTPSPEETLDLIDRYYPVERNLLIKFRKDDLDQTRPLHEVLYHHFAELTTVQILPGTHTTPMAQDLSWQPGQQFSALDAIGQFVKQEFTRDLRQLEDALLMWLNPLGAMRSRRDR</sequence>
<dbReference type="EMBL" id="JTHE02000003">
    <property type="protein sequence ID" value="NEV66598.1"/>
    <property type="molecule type" value="Genomic_DNA"/>
</dbReference>
<protein>
    <submittedName>
        <fullName evidence="1">DUF1350 domain-containing protein</fullName>
    </submittedName>
</protein>
<gene>
    <name evidence="1" type="ORF">QQ91_005675</name>
</gene>
<proteinExistence type="predicted"/>
<dbReference type="InterPro" id="IPR010765">
    <property type="entry name" value="DUF1350"/>
</dbReference>
<dbReference type="ESTHER" id="9cyan-a0a0c1w912">
    <property type="family name" value="Duf_1350"/>
</dbReference>
<dbReference type="SUPFAM" id="SSF53474">
    <property type="entry name" value="alpha/beta-Hydrolases"/>
    <property type="match status" value="1"/>
</dbReference>
<reference evidence="1" key="1">
    <citation type="submission" date="2014-11" db="EMBL/GenBank/DDBJ databases">
        <authorList>
            <person name="Malar M.C."/>
            <person name="Sen D."/>
            <person name="Tripathy S."/>
        </authorList>
    </citation>
    <scope>NUCLEOTIDE SEQUENCE</scope>
    <source>
        <strain evidence="1">BDU141951</strain>
    </source>
</reference>
<dbReference type="PANTHER" id="PTHR34127:SF1">
    <property type="entry name" value="OS04G0405600 PROTEIN"/>
    <property type="match status" value="1"/>
</dbReference>
<dbReference type="AlphaFoldDB" id="A0A0C1YLG7"/>
<dbReference type="InterPro" id="IPR029058">
    <property type="entry name" value="AB_hydrolase_fold"/>
</dbReference>
<dbReference type="PANTHER" id="PTHR34127">
    <property type="entry name" value="OS04G0405600 PROTEIN"/>
    <property type="match status" value="1"/>
</dbReference>
<reference evidence="1" key="2">
    <citation type="journal article" date="2015" name="Genome Announc.">
        <title>Draft Genome Sequence of Filamentous Marine Cyanobacterium Lyngbya confervoides Strain BDU141951.</title>
        <authorList>
            <person name="Chandrababunaidu M.M."/>
            <person name="Sen D."/>
            <person name="Tripathy S."/>
        </authorList>
    </citation>
    <scope>NUCLEOTIDE SEQUENCE</scope>
    <source>
        <strain evidence="1">BDU141951</strain>
    </source>
</reference>
<accession>A0A0C1YLG7</accession>
<evidence type="ECO:0000313" key="1">
    <source>
        <dbReference type="EMBL" id="NEV66598.1"/>
    </source>
</evidence>
<name>A0A0C1YLG7_9CYAN</name>
<dbReference type="Pfam" id="PF07082">
    <property type="entry name" value="DUF1350"/>
    <property type="match status" value="1"/>
</dbReference>